<dbReference type="Pfam" id="PF13581">
    <property type="entry name" value="HATPase_c_2"/>
    <property type="match status" value="1"/>
</dbReference>
<dbReference type="HOGENOM" id="CLU_090336_24_1_0"/>
<dbReference type="CDD" id="cd16936">
    <property type="entry name" value="HATPase_RsbW-like"/>
    <property type="match status" value="1"/>
</dbReference>
<dbReference type="STRING" id="390874.Tpet_0196"/>
<protein>
    <submittedName>
        <fullName evidence="3">Putative anti-sigma regulatory factor, serine/threonine protein kinase</fullName>
    </submittedName>
</protein>
<dbReference type="Proteomes" id="UP000006558">
    <property type="component" value="Chromosome"/>
</dbReference>
<evidence type="ECO:0000256" key="1">
    <source>
        <dbReference type="ARBA" id="ARBA00022527"/>
    </source>
</evidence>
<dbReference type="GO" id="GO:0004674">
    <property type="term" value="F:protein serine/threonine kinase activity"/>
    <property type="evidence" value="ECO:0007669"/>
    <property type="project" value="UniProtKB-KW"/>
</dbReference>
<dbReference type="eggNOG" id="COG2172">
    <property type="taxonomic scope" value="Bacteria"/>
</dbReference>
<sequence length="136" mass="15486">MIDTVSVVLFSKKSHIKIARSVLRDFLQMHEASDSLIVDMEIVLGEILANVIKHTYKNDETKRIIVSYALKNNIFHMLVRDFGPPVDPNKLKPMPPDLENPREGGYGLYIISRVTDEFRVRPLRNGNLTVAKKNLG</sequence>
<proteinExistence type="predicted"/>
<keyword evidence="3" id="KW-0808">Transferase</keyword>
<reference evidence="4" key="1">
    <citation type="submission" date="2007-05" db="EMBL/GenBank/DDBJ databases">
        <title>Complete sequence of Thermotoga petrophila RKU-1.</title>
        <authorList>
            <consortium name="US DOE Joint Genome Institute"/>
            <person name="Copeland A."/>
            <person name="Lucas S."/>
            <person name="Lapidus A."/>
            <person name="Barry K."/>
            <person name="Glavina del Rio T."/>
            <person name="Dalin E."/>
            <person name="Tice H."/>
            <person name="Pitluck S."/>
            <person name="Sims D."/>
            <person name="Brettin T."/>
            <person name="Bruce D."/>
            <person name="Detter J.C."/>
            <person name="Han C."/>
            <person name="Tapia R."/>
            <person name="Schmutz J."/>
            <person name="Larimer F."/>
            <person name="Land M."/>
            <person name="Hauser L."/>
            <person name="Kyrpides N."/>
            <person name="Mikhailova N."/>
            <person name="Nelson K."/>
            <person name="Gogarten J.P."/>
            <person name="Noll K."/>
            <person name="Richardson P."/>
        </authorList>
    </citation>
    <scope>NUCLEOTIDE SEQUENCE [LARGE SCALE GENOMIC DNA]</scope>
    <source>
        <strain evidence="4">ATCC BAA-488 / DSM 13995 / JCM 10881 / RKU-1</strain>
    </source>
</reference>
<dbReference type="KEGG" id="tpt:Tpet_0196"/>
<dbReference type="InterPro" id="IPR003594">
    <property type="entry name" value="HATPase_dom"/>
</dbReference>
<reference evidence="3 4" key="2">
    <citation type="journal article" date="2009" name="Proc. Natl. Acad. Sci. U.S.A.">
        <title>On the chimeric nature, thermophilic origin, and phylogenetic placement of the Thermotogales.</title>
        <authorList>
            <person name="Zhaxybayeva O."/>
            <person name="Swithers K.S."/>
            <person name="Lapierre P."/>
            <person name="Fournier G.P."/>
            <person name="Bickhart D.M."/>
            <person name="DeBoy R.T."/>
            <person name="Nelson K.E."/>
            <person name="Nesbo C.L."/>
            <person name="Doolittle W.F."/>
            <person name="Gogarten J.P."/>
            <person name="Noll K.M."/>
        </authorList>
    </citation>
    <scope>NUCLEOTIDE SEQUENCE [LARGE SCALE GENOMIC DNA]</scope>
    <source>
        <strain evidence="4">ATCC BAA-488 / DSM 13995 / JCM 10881 / RKU-1</strain>
    </source>
</reference>
<dbReference type="AlphaFoldDB" id="A5IJ52"/>
<dbReference type="InterPro" id="IPR036890">
    <property type="entry name" value="HATPase_C_sf"/>
</dbReference>
<evidence type="ECO:0000259" key="2">
    <source>
        <dbReference type="Pfam" id="PF13581"/>
    </source>
</evidence>
<feature type="domain" description="Histidine kinase/HSP90-like ATPase" evidence="2">
    <location>
        <begin position="12"/>
        <end position="128"/>
    </location>
</feature>
<accession>A5IJ52</accession>
<dbReference type="EMBL" id="CP000702">
    <property type="protein sequence ID" value="ABQ46225.1"/>
    <property type="molecule type" value="Genomic_DNA"/>
</dbReference>
<dbReference type="SUPFAM" id="SSF55874">
    <property type="entry name" value="ATPase domain of HSP90 chaperone/DNA topoisomerase II/histidine kinase"/>
    <property type="match status" value="1"/>
</dbReference>
<evidence type="ECO:0000313" key="4">
    <source>
        <dbReference type="Proteomes" id="UP000006558"/>
    </source>
</evidence>
<dbReference type="PANTHER" id="PTHR35526">
    <property type="entry name" value="ANTI-SIGMA-F FACTOR RSBW-RELATED"/>
    <property type="match status" value="1"/>
</dbReference>
<keyword evidence="3" id="KW-0418">Kinase</keyword>
<name>A5IJ52_THEP1</name>
<evidence type="ECO:0000313" key="3">
    <source>
        <dbReference type="EMBL" id="ABQ46225.1"/>
    </source>
</evidence>
<dbReference type="PANTHER" id="PTHR35526:SF3">
    <property type="entry name" value="ANTI-SIGMA-F FACTOR RSBW"/>
    <property type="match status" value="1"/>
</dbReference>
<dbReference type="Gene3D" id="3.30.565.10">
    <property type="entry name" value="Histidine kinase-like ATPase, C-terminal domain"/>
    <property type="match status" value="1"/>
</dbReference>
<dbReference type="RefSeq" id="WP_011942879.1">
    <property type="nucleotide sequence ID" value="NC_009486.1"/>
</dbReference>
<keyword evidence="1 3" id="KW-0723">Serine/threonine-protein kinase</keyword>
<gene>
    <name evidence="3" type="ordered locus">Tpet_0196</name>
</gene>
<dbReference type="InterPro" id="IPR050267">
    <property type="entry name" value="Anti-sigma-factor_SerPK"/>
</dbReference>
<organism evidence="3 4">
    <name type="scientific">Thermotoga petrophila (strain ATCC BAA-488 / DSM 13995 / JCM 10881 / RKU-1)</name>
    <dbReference type="NCBI Taxonomy" id="390874"/>
    <lineage>
        <taxon>Bacteria</taxon>
        <taxon>Thermotogati</taxon>
        <taxon>Thermotogota</taxon>
        <taxon>Thermotogae</taxon>
        <taxon>Thermotogales</taxon>
        <taxon>Thermotogaceae</taxon>
        <taxon>Thermotoga</taxon>
    </lineage>
</organism>